<dbReference type="InterPro" id="IPR000182">
    <property type="entry name" value="GNAT_dom"/>
</dbReference>
<sequence>MVDVERIGPGDERFGAWHAAIAAAYAEGREPGWWESVESARVYFARAESRTRHVALVATDDAGAVVGGAELSLPLDDDVHTLGVDLGVPGPHRHRGVGQALWEAVQEVAAQEGRAVAQAEVLVPDGAEDWPGARFAEARGLRCLEREHRFVLDLPVAPERLAAPATDDPDDTEVVSWVGPCPEDRLDEWARMRTHMSEDVPIGELSITPRQVDADRVRESDRAMTEQGWTKVRTMALGPDGAGRGYTELLVSAHDERVVVQDDTFVDRAYRGRGLGLRLKAANLGLLQETAGLLGPRRRVQTYCEQDNVAMRRTNARLGFRLVDELREYEGPVSPGAS</sequence>
<dbReference type="KEGG" id="nano:G5V58_06055"/>
<dbReference type="AlphaFoldDB" id="A0A6G6WAY0"/>
<gene>
    <name evidence="2" type="ORF">G5V58_06055</name>
</gene>
<dbReference type="InterPro" id="IPR016181">
    <property type="entry name" value="Acyl_CoA_acyltransferase"/>
</dbReference>
<protein>
    <submittedName>
        <fullName evidence="2">GNAT family N-acetyltransferase</fullName>
    </submittedName>
</protein>
<keyword evidence="2" id="KW-0808">Transferase</keyword>
<dbReference type="GO" id="GO:0016747">
    <property type="term" value="F:acyltransferase activity, transferring groups other than amino-acyl groups"/>
    <property type="evidence" value="ECO:0007669"/>
    <property type="project" value="InterPro"/>
</dbReference>
<proteinExistence type="predicted"/>
<name>A0A6G6WAY0_9ACTN</name>
<dbReference type="CDD" id="cd04301">
    <property type="entry name" value="NAT_SF"/>
    <property type="match status" value="1"/>
</dbReference>
<feature type="domain" description="N-acetyltransferase" evidence="1">
    <location>
        <begin position="12"/>
        <end position="164"/>
    </location>
</feature>
<reference evidence="2 3" key="1">
    <citation type="submission" date="2020-02" db="EMBL/GenBank/DDBJ databases">
        <title>Full genome sequence of Nocardioides sp. R-3366.</title>
        <authorList>
            <person name="Im W.-T."/>
        </authorList>
    </citation>
    <scope>NUCLEOTIDE SEQUENCE [LARGE SCALE GENOMIC DNA]</scope>
    <source>
        <strain evidence="2 3">R-3366</strain>
    </source>
</reference>
<dbReference type="Gene3D" id="3.40.630.30">
    <property type="match status" value="1"/>
</dbReference>
<evidence type="ECO:0000259" key="1">
    <source>
        <dbReference type="PROSITE" id="PS51186"/>
    </source>
</evidence>
<keyword evidence="3" id="KW-1185">Reference proteome</keyword>
<accession>A0A6G6WAY0</accession>
<dbReference type="EMBL" id="CP049257">
    <property type="protein sequence ID" value="QIG42392.1"/>
    <property type="molecule type" value="Genomic_DNA"/>
</dbReference>
<dbReference type="RefSeq" id="WP_165229825.1">
    <property type="nucleotide sequence ID" value="NZ_CP049257.1"/>
</dbReference>
<organism evidence="2 3">
    <name type="scientific">Nocardioides anomalus</name>
    <dbReference type="NCBI Taxonomy" id="2712223"/>
    <lineage>
        <taxon>Bacteria</taxon>
        <taxon>Bacillati</taxon>
        <taxon>Actinomycetota</taxon>
        <taxon>Actinomycetes</taxon>
        <taxon>Propionibacteriales</taxon>
        <taxon>Nocardioidaceae</taxon>
        <taxon>Nocardioides</taxon>
    </lineage>
</organism>
<dbReference type="SUPFAM" id="SSF55729">
    <property type="entry name" value="Acyl-CoA N-acyltransferases (Nat)"/>
    <property type="match status" value="2"/>
</dbReference>
<evidence type="ECO:0000313" key="3">
    <source>
        <dbReference type="Proteomes" id="UP000502996"/>
    </source>
</evidence>
<dbReference type="PROSITE" id="PS51186">
    <property type="entry name" value="GNAT"/>
    <property type="match status" value="1"/>
</dbReference>
<evidence type="ECO:0000313" key="2">
    <source>
        <dbReference type="EMBL" id="QIG42392.1"/>
    </source>
</evidence>
<dbReference type="Pfam" id="PF00583">
    <property type="entry name" value="Acetyltransf_1"/>
    <property type="match status" value="1"/>
</dbReference>
<dbReference type="Proteomes" id="UP000502996">
    <property type="component" value="Chromosome"/>
</dbReference>